<accession>A0A6A3BKM2</accession>
<dbReference type="SUPFAM" id="SSF53098">
    <property type="entry name" value="Ribonuclease H-like"/>
    <property type="match status" value="1"/>
</dbReference>
<keyword evidence="3" id="KW-1185">Reference proteome</keyword>
<name>A0A6A3BKM2_HIBSY</name>
<dbReference type="CDD" id="cd06222">
    <property type="entry name" value="RNase_H_like"/>
    <property type="match status" value="1"/>
</dbReference>
<protein>
    <recommendedName>
        <fullName evidence="1">RNase H type-1 domain-containing protein</fullName>
    </recommendedName>
</protein>
<dbReference type="InterPro" id="IPR012337">
    <property type="entry name" value="RNaseH-like_sf"/>
</dbReference>
<evidence type="ECO:0000313" key="2">
    <source>
        <dbReference type="EMBL" id="KAE8716421.1"/>
    </source>
</evidence>
<dbReference type="Gene3D" id="3.30.420.10">
    <property type="entry name" value="Ribonuclease H-like superfamily/Ribonuclease H"/>
    <property type="match status" value="1"/>
</dbReference>
<reference evidence="2" key="1">
    <citation type="submission" date="2019-09" db="EMBL/GenBank/DDBJ databases">
        <title>Draft genome information of white flower Hibiscus syriacus.</title>
        <authorList>
            <person name="Kim Y.-M."/>
        </authorList>
    </citation>
    <scope>NUCLEOTIDE SEQUENCE [LARGE SCALE GENOMIC DNA]</scope>
    <source>
        <strain evidence="2">YM2019G1</strain>
    </source>
</reference>
<dbReference type="GO" id="GO:0004523">
    <property type="term" value="F:RNA-DNA hybrid ribonuclease activity"/>
    <property type="evidence" value="ECO:0007669"/>
    <property type="project" value="InterPro"/>
</dbReference>
<dbReference type="InterPro" id="IPR044730">
    <property type="entry name" value="RNase_H-like_dom_plant"/>
</dbReference>
<dbReference type="EMBL" id="VEPZ02000844">
    <property type="protein sequence ID" value="KAE8716421.1"/>
    <property type="molecule type" value="Genomic_DNA"/>
</dbReference>
<evidence type="ECO:0000313" key="3">
    <source>
        <dbReference type="Proteomes" id="UP000436088"/>
    </source>
</evidence>
<dbReference type="Proteomes" id="UP000436088">
    <property type="component" value="Unassembled WGS sequence"/>
</dbReference>
<dbReference type="PROSITE" id="PS50879">
    <property type="entry name" value="RNASE_H_1"/>
    <property type="match status" value="1"/>
</dbReference>
<dbReference type="InterPro" id="IPR002156">
    <property type="entry name" value="RNaseH_domain"/>
</dbReference>
<dbReference type="GO" id="GO:0003676">
    <property type="term" value="F:nucleic acid binding"/>
    <property type="evidence" value="ECO:0007669"/>
    <property type="project" value="InterPro"/>
</dbReference>
<dbReference type="InterPro" id="IPR053151">
    <property type="entry name" value="RNase_H-like"/>
</dbReference>
<dbReference type="PANTHER" id="PTHR47723">
    <property type="entry name" value="OS05G0353850 PROTEIN"/>
    <property type="match status" value="1"/>
</dbReference>
<gene>
    <name evidence="2" type="ORF">F3Y22_tig00110118pilonHSYRG00048</name>
</gene>
<dbReference type="Pfam" id="PF13456">
    <property type="entry name" value="RVT_3"/>
    <property type="match status" value="1"/>
</dbReference>
<sequence>MGLFHSILGSQHFFNGDHRHWILTNLYEANLANAGGISWSSLFAAAIWQIWKQRNEHTFHGTPHSSGTTLHRSISWAKYYDNFAAGIARRQKPIIEDKGWTEPPSGWYCLNTDGAVTTVNGAGKIGGVIRNHDGGWEIGFRKNIRSSTVLQAELWGIYEGLLLAKSIGCAKLNIQSDISQAIALVTEVNPRRNQLSLVRTIAKLCSSNWEVSFEWIPRGG</sequence>
<proteinExistence type="predicted"/>
<dbReference type="PANTHER" id="PTHR47723:SF19">
    <property type="entry name" value="POLYNUCLEOTIDYL TRANSFERASE, RIBONUCLEASE H-LIKE SUPERFAMILY PROTEIN"/>
    <property type="match status" value="1"/>
</dbReference>
<dbReference type="AlphaFoldDB" id="A0A6A3BKM2"/>
<feature type="domain" description="RNase H type-1" evidence="1">
    <location>
        <begin position="104"/>
        <end position="220"/>
    </location>
</feature>
<evidence type="ECO:0000259" key="1">
    <source>
        <dbReference type="PROSITE" id="PS50879"/>
    </source>
</evidence>
<organism evidence="2 3">
    <name type="scientific">Hibiscus syriacus</name>
    <name type="common">Rose of Sharon</name>
    <dbReference type="NCBI Taxonomy" id="106335"/>
    <lineage>
        <taxon>Eukaryota</taxon>
        <taxon>Viridiplantae</taxon>
        <taxon>Streptophyta</taxon>
        <taxon>Embryophyta</taxon>
        <taxon>Tracheophyta</taxon>
        <taxon>Spermatophyta</taxon>
        <taxon>Magnoliopsida</taxon>
        <taxon>eudicotyledons</taxon>
        <taxon>Gunneridae</taxon>
        <taxon>Pentapetalae</taxon>
        <taxon>rosids</taxon>
        <taxon>malvids</taxon>
        <taxon>Malvales</taxon>
        <taxon>Malvaceae</taxon>
        <taxon>Malvoideae</taxon>
        <taxon>Hibiscus</taxon>
    </lineage>
</organism>
<comment type="caution">
    <text evidence="2">The sequence shown here is derived from an EMBL/GenBank/DDBJ whole genome shotgun (WGS) entry which is preliminary data.</text>
</comment>
<dbReference type="InterPro" id="IPR036397">
    <property type="entry name" value="RNaseH_sf"/>
</dbReference>